<dbReference type="STRING" id="1666911.HLUCCA11_06765"/>
<evidence type="ECO:0000256" key="15">
    <source>
        <dbReference type="ARBA" id="ARBA00066964"/>
    </source>
</evidence>
<comment type="catalytic activity">
    <reaction evidence="14">
        <text>a 1,2-diacyl-sn-glycerol + UDP-alpha-D-glucose = a 1,2-diacyl-3-O-(beta-D-glucopyranosyl)-sn-glycerol + UDP + H(+)</text>
        <dbReference type="Rhea" id="RHEA:17285"/>
        <dbReference type="ChEBI" id="CHEBI:15378"/>
        <dbReference type="ChEBI" id="CHEBI:17815"/>
        <dbReference type="ChEBI" id="CHEBI:58223"/>
        <dbReference type="ChEBI" id="CHEBI:58885"/>
        <dbReference type="ChEBI" id="CHEBI:75799"/>
        <dbReference type="EC" id="2.4.1.336"/>
    </reaction>
</comment>
<keyword evidence="10 18" id="KW-1133">Transmembrane helix</keyword>
<keyword evidence="12 18" id="KW-0472">Membrane</keyword>
<dbReference type="EMBL" id="LJZR01000007">
    <property type="protein sequence ID" value="KPQ36228.1"/>
    <property type="molecule type" value="Genomic_DNA"/>
</dbReference>
<evidence type="ECO:0000256" key="17">
    <source>
        <dbReference type="ARBA" id="ARBA00078564"/>
    </source>
</evidence>
<keyword evidence="6 19" id="KW-0808">Transferase</keyword>
<evidence type="ECO:0000313" key="19">
    <source>
        <dbReference type="EMBL" id="KPQ36228.1"/>
    </source>
</evidence>
<organism evidence="19 20">
    <name type="scientific">Phormidesmis priestleyi Ana</name>
    <dbReference type="NCBI Taxonomy" id="1666911"/>
    <lineage>
        <taxon>Bacteria</taxon>
        <taxon>Bacillati</taxon>
        <taxon>Cyanobacteriota</taxon>
        <taxon>Cyanophyceae</taxon>
        <taxon>Leptolyngbyales</taxon>
        <taxon>Leptolyngbyaceae</taxon>
        <taxon>Phormidesmis</taxon>
    </lineage>
</organism>
<evidence type="ECO:0000256" key="18">
    <source>
        <dbReference type="SAM" id="Phobius"/>
    </source>
</evidence>
<evidence type="ECO:0000256" key="10">
    <source>
        <dbReference type="ARBA" id="ARBA00022989"/>
    </source>
</evidence>
<evidence type="ECO:0000256" key="4">
    <source>
        <dbReference type="ARBA" id="ARBA00022516"/>
    </source>
</evidence>
<reference evidence="19 20" key="1">
    <citation type="submission" date="2015-09" db="EMBL/GenBank/DDBJ databases">
        <title>Identification and resolution of microdiversity through metagenomic sequencing of parallel consortia.</title>
        <authorList>
            <person name="Nelson W.C."/>
            <person name="Romine M.F."/>
            <person name="Lindemann S.R."/>
        </authorList>
    </citation>
    <scope>NUCLEOTIDE SEQUENCE [LARGE SCALE GENOMIC DNA]</scope>
    <source>
        <strain evidence="19">Ana</strain>
    </source>
</reference>
<dbReference type="GO" id="GO:0016758">
    <property type="term" value="F:hexosyltransferase activity"/>
    <property type="evidence" value="ECO:0007669"/>
    <property type="project" value="UniProtKB-ARBA"/>
</dbReference>
<dbReference type="InterPro" id="IPR029044">
    <property type="entry name" value="Nucleotide-diphossugar_trans"/>
</dbReference>
<dbReference type="Proteomes" id="UP000050465">
    <property type="component" value="Unassembled WGS sequence"/>
</dbReference>
<keyword evidence="5 19" id="KW-0328">Glycosyltransferase</keyword>
<dbReference type="Gene3D" id="3.90.550.10">
    <property type="entry name" value="Spore Coat Polysaccharide Biosynthesis Protein SpsA, Chain A"/>
    <property type="match status" value="1"/>
</dbReference>
<gene>
    <name evidence="19" type="primary">ugtP</name>
    <name evidence="19" type="ORF">HLUCCA11_06765</name>
</gene>
<comment type="subcellular location">
    <subcellularLocation>
        <location evidence="2">Membrane</location>
        <topology evidence="2">Multi-pass membrane protein</topology>
    </subcellularLocation>
</comment>
<dbReference type="SUPFAM" id="SSF53448">
    <property type="entry name" value="Nucleotide-diphospho-sugar transferases"/>
    <property type="match status" value="1"/>
</dbReference>
<evidence type="ECO:0000256" key="1">
    <source>
        <dbReference type="ARBA" id="ARBA00001946"/>
    </source>
</evidence>
<evidence type="ECO:0000256" key="9">
    <source>
        <dbReference type="ARBA" id="ARBA00022842"/>
    </source>
</evidence>
<evidence type="ECO:0000256" key="12">
    <source>
        <dbReference type="ARBA" id="ARBA00023136"/>
    </source>
</evidence>
<dbReference type="GO" id="GO:0046467">
    <property type="term" value="P:membrane lipid biosynthetic process"/>
    <property type="evidence" value="ECO:0007669"/>
    <property type="project" value="UniProtKB-ARBA"/>
</dbReference>
<comment type="caution">
    <text evidence="19">The sequence shown here is derived from an EMBL/GenBank/DDBJ whole genome shotgun (WGS) entry which is preliminary data.</text>
</comment>
<evidence type="ECO:0000313" key="20">
    <source>
        <dbReference type="Proteomes" id="UP000050465"/>
    </source>
</evidence>
<evidence type="ECO:0000256" key="5">
    <source>
        <dbReference type="ARBA" id="ARBA00022676"/>
    </source>
</evidence>
<dbReference type="AlphaFoldDB" id="A0A0P8BQH1"/>
<feature type="transmembrane region" description="Helical" evidence="18">
    <location>
        <begin position="412"/>
        <end position="432"/>
    </location>
</feature>
<accession>A0A0P8BQH1</accession>
<dbReference type="CDD" id="cd06423">
    <property type="entry name" value="CESA_like"/>
    <property type="match status" value="1"/>
</dbReference>
<evidence type="ECO:0000256" key="2">
    <source>
        <dbReference type="ARBA" id="ARBA00004141"/>
    </source>
</evidence>
<evidence type="ECO:0000256" key="11">
    <source>
        <dbReference type="ARBA" id="ARBA00023098"/>
    </source>
</evidence>
<dbReference type="GO" id="GO:0006071">
    <property type="term" value="P:glycerol metabolic process"/>
    <property type="evidence" value="ECO:0007669"/>
    <property type="project" value="UniProtKB-KW"/>
</dbReference>
<dbReference type="FunFam" id="3.90.550.10:FF:000164">
    <property type="entry name" value="Beta-(1-3)-glucosyl transferase"/>
    <property type="match status" value="1"/>
</dbReference>
<dbReference type="PANTHER" id="PTHR43867:SF2">
    <property type="entry name" value="CELLULOSE SYNTHASE CATALYTIC SUBUNIT A [UDP-FORMING]"/>
    <property type="match status" value="1"/>
</dbReference>
<evidence type="ECO:0000256" key="13">
    <source>
        <dbReference type="ARBA" id="ARBA00023277"/>
    </source>
</evidence>
<keyword evidence="11" id="KW-0443">Lipid metabolism</keyword>
<evidence type="ECO:0000256" key="7">
    <source>
        <dbReference type="ARBA" id="ARBA00022692"/>
    </source>
</evidence>
<dbReference type="Pfam" id="PF13641">
    <property type="entry name" value="Glyco_tranf_2_3"/>
    <property type="match status" value="1"/>
</dbReference>
<dbReference type="InterPro" id="IPR050321">
    <property type="entry name" value="Glycosyltr_2/OpgH_subfam"/>
</dbReference>
<keyword evidence="9" id="KW-0460">Magnesium</keyword>
<feature type="transmembrane region" description="Helical" evidence="18">
    <location>
        <begin position="384"/>
        <end position="406"/>
    </location>
</feature>
<evidence type="ECO:0000256" key="8">
    <source>
        <dbReference type="ARBA" id="ARBA00022798"/>
    </source>
</evidence>
<dbReference type="EC" id="2.4.1.336" evidence="15"/>
<feature type="transmembrane region" description="Helical" evidence="18">
    <location>
        <begin position="452"/>
        <end position="470"/>
    </location>
</feature>
<comment type="cofactor">
    <cofactor evidence="1">
        <name>Mg(2+)</name>
        <dbReference type="ChEBI" id="CHEBI:18420"/>
    </cofactor>
</comment>
<proteinExistence type="inferred from homology"/>
<keyword evidence="13" id="KW-0119">Carbohydrate metabolism</keyword>
<evidence type="ECO:0000256" key="3">
    <source>
        <dbReference type="ARBA" id="ARBA00006739"/>
    </source>
</evidence>
<dbReference type="PANTHER" id="PTHR43867">
    <property type="entry name" value="CELLULOSE SYNTHASE CATALYTIC SUBUNIT A [UDP-FORMING]"/>
    <property type="match status" value="1"/>
</dbReference>
<keyword evidence="7 18" id="KW-0812">Transmembrane</keyword>
<evidence type="ECO:0000256" key="14">
    <source>
        <dbReference type="ARBA" id="ARBA00053004"/>
    </source>
</evidence>
<dbReference type="PATRIC" id="fig|1666911.3.peg.4949"/>
<protein>
    <recommendedName>
        <fullName evidence="16">Beta-monoglucosyldiacylglycerol synthase</fullName>
        <ecNumber evidence="15">2.4.1.336</ecNumber>
    </recommendedName>
    <alternativeName>
        <fullName evidence="17">UDP-glucose:1,2-diacylglycerol 3-beta-D-glucosyltransferase</fullName>
    </alternativeName>
</protein>
<keyword evidence="4" id="KW-0444">Lipid biosynthesis</keyword>
<name>A0A0P8BQH1_9CYAN</name>
<evidence type="ECO:0000256" key="6">
    <source>
        <dbReference type="ARBA" id="ARBA00022679"/>
    </source>
</evidence>
<dbReference type="GO" id="GO:0005886">
    <property type="term" value="C:plasma membrane"/>
    <property type="evidence" value="ECO:0007669"/>
    <property type="project" value="TreeGrafter"/>
</dbReference>
<comment type="similarity">
    <text evidence="3">Belongs to the glycosyltransferase 2 family.</text>
</comment>
<sequence length="486" mass="54307">MSDFAEPVVPELAHDLARELCSEADLAFNAELFKGYEGRRLKAAVALALLWLITLGLHLVPWGRSLVLCVTALMSVHALRVLSARPLAAPQPLPSTQNDLAQADLAQADLAQADLLPAAQVTTQDWPYVSLLVAAKNEEQVIGKLVESLLHIDYPSHLYDLWIIDDYSTDRTPEILRDLSKQYPRLNVINRGPEATGGKSGALNLVWPQTKGDLLAVFDADAHVPSDLLRYVVPMFDEQANGGKTGAVQVRKAIANASTNFWTRGQKAEMALDTYMQERRIAVGGIGELRGNGQFVRRSVIAQCGGWNEETITDDLDLTIQLHLHQWDIGLLFAPPVEEEGVTTAVALWHQRNRWAEGGFQRYLDYWRQLVKNRMGWQKSIDMAGFWIIQYMMPAVVVPDFAIALIRHQLPIFGPITLLGIAMSLWGMFMTLRRAETTSLWSAAVQTFRGTVYMLHWVLVIATMAMRISVRPKKLKWVKTIHGAAD</sequence>
<keyword evidence="8" id="KW-0319">Glycerol metabolism</keyword>
<evidence type="ECO:0000256" key="16">
    <source>
        <dbReference type="ARBA" id="ARBA00068721"/>
    </source>
</evidence>